<accession>A7HL31</accession>
<keyword evidence="1 6" id="KW-0479">Metal-binding</keyword>
<dbReference type="KEGG" id="fno:Fnod_0761"/>
<dbReference type="Gene3D" id="3.20.20.70">
    <property type="entry name" value="Aldolase class I"/>
    <property type="match status" value="1"/>
</dbReference>
<dbReference type="PROSITE" id="PS00602">
    <property type="entry name" value="ALDOLASE_CLASS_II_1"/>
    <property type="match status" value="1"/>
</dbReference>
<evidence type="ECO:0000256" key="2">
    <source>
        <dbReference type="ARBA" id="ARBA00022833"/>
    </source>
</evidence>
<dbReference type="PIRSF" id="PIRSF001359">
    <property type="entry name" value="F_bP_aldolase_II"/>
    <property type="match status" value="1"/>
</dbReference>
<evidence type="ECO:0000313" key="8">
    <source>
        <dbReference type="Proteomes" id="UP000002415"/>
    </source>
</evidence>
<proteinExistence type="predicted"/>
<dbReference type="EMBL" id="CP000771">
    <property type="protein sequence ID" value="ABS60614.1"/>
    <property type="molecule type" value="Genomic_DNA"/>
</dbReference>
<dbReference type="HOGENOM" id="CLU_040088_0_1_0"/>
<feature type="active site" description="Proton donor" evidence="4">
    <location>
        <position position="107"/>
    </location>
</feature>
<dbReference type="GO" id="GO:0008270">
    <property type="term" value="F:zinc ion binding"/>
    <property type="evidence" value="ECO:0007669"/>
    <property type="project" value="InterPro"/>
</dbReference>
<dbReference type="NCBIfam" id="TIGR00167">
    <property type="entry name" value="cbbA"/>
    <property type="match status" value="1"/>
</dbReference>
<keyword evidence="3 7" id="KW-0456">Lyase</keyword>
<dbReference type="PANTHER" id="PTHR30304">
    <property type="entry name" value="D-TAGATOSE-1,6-BISPHOSPHATE ALDOLASE"/>
    <property type="match status" value="1"/>
</dbReference>
<comment type="cofactor">
    <cofactor evidence="6">
        <name>Zn(2+)</name>
        <dbReference type="ChEBI" id="CHEBI:29105"/>
    </cofactor>
    <text evidence="6">Binds 2 Zn(2+) ions per subunit. One is catalytic and the other provides a structural contribution.</text>
</comment>
<dbReference type="InterPro" id="IPR050246">
    <property type="entry name" value="Class_II_FBP_aldolase"/>
</dbReference>
<reference evidence="7 8" key="2">
    <citation type="journal article" date="2009" name="Proc. Natl. Acad. Sci. U.S.A.">
        <title>On the chimeric nature, thermophilic origin, and phylogenetic placement of the Thermotogales.</title>
        <authorList>
            <person name="Zhaxybayeva O."/>
            <person name="Swithers K.S."/>
            <person name="Lapierre P."/>
            <person name="Fournier G.P."/>
            <person name="Bickhart D.M."/>
            <person name="DeBoy R.T."/>
            <person name="Nelson K.E."/>
            <person name="Nesbo C.L."/>
            <person name="Doolittle W.F."/>
            <person name="Gogarten J.P."/>
            <person name="Noll K.M."/>
        </authorList>
    </citation>
    <scope>NUCLEOTIDE SEQUENCE [LARGE SCALE GENOMIC DNA]</scope>
    <source>
        <strain evidence="8">ATCC 35602 / DSM 5306 / Rt17-B1</strain>
    </source>
</reference>
<dbReference type="GO" id="GO:0006096">
    <property type="term" value="P:glycolytic process"/>
    <property type="evidence" value="ECO:0007669"/>
    <property type="project" value="InterPro"/>
</dbReference>
<dbReference type="eggNOG" id="COG0191">
    <property type="taxonomic scope" value="Bacteria"/>
</dbReference>
<organism evidence="7 8">
    <name type="scientific">Fervidobacterium nodosum (strain ATCC 35602 / DSM 5306 / Rt17-B1)</name>
    <dbReference type="NCBI Taxonomy" id="381764"/>
    <lineage>
        <taxon>Bacteria</taxon>
        <taxon>Thermotogati</taxon>
        <taxon>Thermotogota</taxon>
        <taxon>Thermotogae</taxon>
        <taxon>Thermotogales</taxon>
        <taxon>Fervidobacteriaceae</taxon>
        <taxon>Fervidobacterium</taxon>
    </lineage>
</organism>
<dbReference type="SUPFAM" id="SSF51569">
    <property type="entry name" value="Aldolase"/>
    <property type="match status" value="1"/>
</dbReference>
<dbReference type="EC" id="4.1.2.13" evidence="7"/>
<dbReference type="GO" id="GO:0004332">
    <property type="term" value="F:fructose-bisphosphate aldolase activity"/>
    <property type="evidence" value="ECO:0007669"/>
    <property type="project" value="UniProtKB-EC"/>
</dbReference>
<dbReference type="InterPro" id="IPR011289">
    <property type="entry name" value="Fruc_bis_ald_class-2"/>
</dbReference>
<evidence type="ECO:0000256" key="1">
    <source>
        <dbReference type="ARBA" id="ARBA00022723"/>
    </source>
</evidence>
<evidence type="ECO:0000256" key="4">
    <source>
        <dbReference type="PIRSR" id="PIRSR001359-1"/>
    </source>
</evidence>
<keyword evidence="2 6" id="KW-0862">Zinc</keyword>
<dbReference type="InterPro" id="IPR000771">
    <property type="entry name" value="FBA_II"/>
</dbReference>
<feature type="binding site" evidence="6">
    <location>
        <position position="159"/>
    </location>
    <ligand>
        <name>Zn(2+)</name>
        <dbReference type="ChEBI" id="CHEBI:29105"/>
        <label>2</label>
    </ligand>
</feature>
<evidence type="ECO:0000313" key="7">
    <source>
        <dbReference type="EMBL" id="ABS60614.1"/>
    </source>
</evidence>
<evidence type="ECO:0000256" key="5">
    <source>
        <dbReference type="PIRSR" id="PIRSR001359-2"/>
    </source>
</evidence>
<feature type="binding site" evidence="6">
    <location>
        <position position="108"/>
    </location>
    <ligand>
        <name>Zn(2+)</name>
        <dbReference type="ChEBI" id="CHEBI:29105"/>
        <label>1</label>
        <note>catalytic</note>
    </ligand>
</feature>
<feature type="binding site" evidence="6">
    <location>
        <position position="129"/>
    </location>
    <ligand>
        <name>Zn(2+)</name>
        <dbReference type="ChEBI" id="CHEBI:29105"/>
        <label>2</label>
    </ligand>
</feature>
<dbReference type="InterPro" id="IPR013785">
    <property type="entry name" value="Aldolase_TIM"/>
</dbReference>
<dbReference type="PANTHER" id="PTHR30304:SF0">
    <property type="entry name" value="D-TAGATOSE-1,6-BISPHOSPHATE ALDOLASE SUBUNIT GATY-RELATED"/>
    <property type="match status" value="1"/>
</dbReference>
<dbReference type="CDD" id="cd00947">
    <property type="entry name" value="TBP_aldolase_IIB"/>
    <property type="match status" value="1"/>
</dbReference>
<dbReference type="AlphaFoldDB" id="A7HL31"/>
<feature type="binding site" evidence="6">
    <location>
        <position position="203"/>
    </location>
    <ligand>
        <name>Zn(2+)</name>
        <dbReference type="ChEBI" id="CHEBI:29105"/>
        <label>1</label>
        <note>catalytic</note>
    </ligand>
</feature>
<keyword evidence="8" id="KW-1185">Reference proteome</keyword>
<dbReference type="NCBIfam" id="TIGR01859">
    <property type="entry name" value="fruc_bis_ald"/>
    <property type="match status" value="1"/>
</dbReference>
<feature type="binding site" evidence="5">
    <location>
        <position position="204"/>
    </location>
    <ligand>
        <name>dihydroxyacetone phosphate</name>
        <dbReference type="ChEBI" id="CHEBI:57642"/>
    </ligand>
</feature>
<sequence length="330" mass="36287">MKLRSLEIIILEKSKGGIFMYVNTKDILEKASKEYYAVPAFNINNMEFFHAILEGAIEKRAPLIIETSEGAIKYAGNGDIHKGAKYFVELVRLFADSVDIPIALHLDHGKHFEYIIAAIKAGYSSVMIDASEEPFEENMKKTKEIVKIAHAAGVSVEAELGQLAGIEDNVSAAENVLVDPEQAKIFVEETGVDFLAPAIGTSHGAFKFKGEAKLDFERLQKVKKLTGIPLVLHGASSVLPEYVKLAEEYGADLGGAKGVPEEELKKCVQFGINKVNTDTDLRIAFIAGMRKFLKENPKEFDPRHYLGAGKKLVKEVVMNRLEFLGCAGKA</sequence>
<gene>
    <name evidence="7" type="ordered locus">Fnod_0761</name>
</gene>
<dbReference type="Pfam" id="PF01116">
    <property type="entry name" value="F_bP_aldolase"/>
    <property type="match status" value="2"/>
</dbReference>
<name>A7HL31_FERNB</name>
<evidence type="ECO:0000256" key="3">
    <source>
        <dbReference type="ARBA" id="ARBA00023239"/>
    </source>
</evidence>
<feature type="binding site" evidence="5">
    <location>
        <begin position="276"/>
        <end position="279"/>
    </location>
    <ligand>
        <name>dihydroxyacetone phosphate</name>
        <dbReference type="ChEBI" id="CHEBI:57642"/>
    </ligand>
</feature>
<feature type="binding site" evidence="5">
    <location>
        <begin position="234"/>
        <end position="236"/>
    </location>
    <ligand>
        <name>dihydroxyacetone phosphate</name>
        <dbReference type="ChEBI" id="CHEBI:57642"/>
    </ligand>
</feature>
<dbReference type="GO" id="GO:0030388">
    <property type="term" value="P:fructose 1,6-bisphosphate metabolic process"/>
    <property type="evidence" value="ECO:0007669"/>
    <property type="project" value="InterPro"/>
</dbReference>
<evidence type="ECO:0000256" key="6">
    <source>
        <dbReference type="PIRSR" id="PIRSR001359-3"/>
    </source>
</evidence>
<dbReference type="Proteomes" id="UP000002415">
    <property type="component" value="Chromosome"/>
</dbReference>
<reference evidence="7 8" key="1">
    <citation type="submission" date="2007-07" db="EMBL/GenBank/DDBJ databases">
        <title>Complete sequence of Fervidobacterium nodosum Rt17-B1.</title>
        <authorList>
            <consortium name="US DOE Joint Genome Institute"/>
            <person name="Copeland A."/>
            <person name="Lucas S."/>
            <person name="Lapidus A."/>
            <person name="Barry K."/>
            <person name="Glavina del Rio T."/>
            <person name="Dalin E."/>
            <person name="Tice H."/>
            <person name="Pitluck S."/>
            <person name="Saunders E."/>
            <person name="Brettin T."/>
            <person name="Bruce D."/>
            <person name="Detter J.C."/>
            <person name="Han C."/>
            <person name="Schmutz J."/>
            <person name="Larimer F."/>
            <person name="Land M."/>
            <person name="Hauser L."/>
            <person name="Kyrpides N."/>
            <person name="Mikhailova N."/>
            <person name="Nelson K."/>
            <person name="Gogarten J.P."/>
            <person name="Noll K."/>
            <person name="Richardson P."/>
        </authorList>
    </citation>
    <scope>NUCLEOTIDE SEQUENCE [LARGE SCALE GENOMIC DNA]</scope>
    <source>
        <strain evidence="8">ATCC 35602 / DSM 5306 / Rt17-B1</strain>
    </source>
</reference>
<dbReference type="STRING" id="381764.Fnod_0761"/>
<feature type="binding site" evidence="6">
    <location>
        <position position="233"/>
    </location>
    <ligand>
        <name>Zn(2+)</name>
        <dbReference type="ChEBI" id="CHEBI:29105"/>
        <label>1</label>
        <note>catalytic</note>
    </ligand>
</feature>
<protein>
    <submittedName>
        <fullName evidence="7">Fructose-1,6-bisphosphate aldolase, class II</fullName>
        <ecNumber evidence="7">4.1.2.13</ecNumber>
    </submittedName>
</protein>